<reference evidence="2 3" key="1">
    <citation type="submission" date="2021-03" db="EMBL/GenBank/DDBJ databases">
        <title>Antimicrobial resistance genes in bacteria isolated from Japanese honey, and their potential for conferring macrolide and lincosamide resistance in the American foulbrood pathogen Paenibacillus larvae.</title>
        <authorList>
            <person name="Okamoto M."/>
            <person name="Kumagai M."/>
            <person name="Kanamori H."/>
            <person name="Takamatsu D."/>
        </authorList>
    </citation>
    <scope>NUCLEOTIDE SEQUENCE [LARGE SCALE GENOMIC DNA]</scope>
    <source>
        <strain evidence="2 3">J1TS3</strain>
    </source>
</reference>
<keyword evidence="1" id="KW-1133">Transmembrane helix</keyword>
<feature type="transmembrane region" description="Helical" evidence="1">
    <location>
        <begin position="49"/>
        <end position="70"/>
    </location>
</feature>
<accession>A0ABQ4K6L6</accession>
<evidence type="ECO:0000313" key="2">
    <source>
        <dbReference type="EMBL" id="GIN21266.1"/>
    </source>
</evidence>
<gene>
    <name evidence="2" type="ORF">J1TS3_24000</name>
</gene>
<protein>
    <submittedName>
        <fullName evidence="2">Uncharacterized protein</fullName>
    </submittedName>
</protein>
<dbReference type="EMBL" id="BOQT01000008">
    <property type="protein sequence ID" value="GIN21266.1"/>
    <property type="molecule type" value="Genomic_DNA"/>
</dbReference>
<name>A0ABQ4K6L6_9BACI</name>
<sequence length="72" mass="8381">MYINYWYYISHLYHKEANNLPYNTRSIRGIQGIIKIRGGLMMYKKHERILIGLAFGVAAIMLLSMLGRIFGS</sequence>
<evidence type="ECO:0000256" key="1">
    <source>
        <dbReference type="SAM" id="Phobius"/>
    </source>
</evidence>
<comment type="caution">
    <text evidence="2">The sequence shown here is derived from an EMBL/GenBank/DDBJ whole genome shotgun (WGS) entry which is preliminary data.</text>
</comment>
<evidence type="ECO:0000313" key="3">
    <source>
        <dbReference type="Proteomes" id="UP000680279"/>
    </source>
</evidence>
<organism evidence="2 3">
    <name type="scientific">Siminovitchia fordii</name>
    <dbReference type="NCBI Taxonomy" id="254759"/>
    <lineage>
        <taxon>Bacteria</taxon>
        <taxon>Bacillati</taxon>
        <taxon>Bacillota</taxon>
        <taxon>Bacilli</taxon>
        <taxon>Bacillales</taxon>
        <taxon>Bacillaceae</taxon>
        <taxon>Siminovitchia</taxon>
    </lineage>
</organism>
<keyword evidence="1" id="KW-0812">Transmembrane</keyword>
<proteinExistence type="predicted"/>
<keyword evidence="1" id="KW-0472">Membrane</keyword>
<dbReference type="Proteomes" id="UP000680279">
    <property type="component" value="Unassembled WGS sequence"/>
</dbReference>
<keyword evidence="3" id="KW-1185">Reference proteome</keyword>